<sequence>MKYDAESNLLAAQPTLTDDAPAGNSRRIEGGRVLAVTSATHGEGVSTVTRRLGQGLCGQLGDAIVVDTNLRAGWGLPVSSPARRPGLTEVLLNDAPMDSVIDVDVPRQLHLMPSGSGTPNASAMLASGALQRTVQQLRQRYRWVLLDMPPVGVYPDAGAIGRVADGVILVVQAEWTRADVVAQAQRAVLRGGGRVLGSILNRRRHHIPDWLYHIL</sequence>
<evidence type="ECO:0000256" key="2">
    <source>
        <dbReference type="ARBA" id="ARBA00022840"/>
    </source>
</evidence>
<evidence type="ECO:0000256" key="1">
    <source>
        <dbReference type="ARBA" id="ARBA00022741"/>
    </source>
</evidence>
<dbReference type="GO" id="GO:0004713">
    <property type="term" value="F:protein tyrosine kinase activity"/>
    <property type="evidence" value="ECO:0007669"/>
    <property type="project" value="TreeGrafter"/>
</dbReference>
<dbReference type="PANTHER" id="PTHR32309">
    <property type="entry name" value="TYROSINE-PROTEIN KINASE"/>
    <property type="match status" value="1"/>
</dbReference>
<dbReference type="InterPro" id="IPR050445">
    <property type="entry name" value="Bact_polysacc_biosynth/exp"/>
</dbReference>
<dbReference type="Gene3D" id="3.40.50.300">
    <property type="entry name" value="P-loop containing nucleotide triphosphate hydrolases"/>
    <property type="match status" value="1"/>
</dbReference>
<dbReference type="PANTHER" id="PTHR32309:SF13">
    <property type="entry name" value="FERRIC ENTEROBACTIN TRANSPORT PROTEIN FEPE"/>
    <property type="match status" value="1"/>
</dbReference>
<evidence type="ECO:0000313" key="3">
    <source>
        <dbReference type="EMBL" id="MBK1619392.1"/>
    </source>
</evidence>
<evidence type="ECO:0000313" key="4">
    <source>
        <dbReference type="Proteomes" id="UP001138768"/>
    </source>
</evidence>
<organism evidence="3 4">
    <name type="scientific">Lamprobacter modestohalophilus</name>
    <dbReference type="NCBI Taxonomy" id="1064514"/>
    <lineage>
        <taxon>Bacteria</taxon>
        <taxon>Pseudomonadati</taxon>
        <taxon>Pseudomonadota</taxon>
        <taxon>Gammaproteobacteria</taxon>
        <taxon>Chromatiales</taxon>
        <taxon>Chromatiaceae</taxon>
        <taxon>Lamprobacter</taxon>
    </lineage>
</organism>
<accession>A0A9X0W987</accession>
<dbReference type="EMBL" id="NRRY01000020">
    <property type="protein sequence ID" value="MBK1619392.1"/>
    <property type="molecule type" value="Genomic_DNA"/>
</dbReference>
<dbReference type="SUPFAM" id="SSF52540">
    <property type="entry name" value="P-loop containing nucleoside triphosphate hydrolases"/>
    <property type="match status" value="1"/>
</dbReference>
<keyword evidence="2" id="KW-0067">ATP-binding</keyword>
<name>A0A9X0W987_9GAMM</name>
<dbReference type="RefSeq" id="WP_200244728.1">
    <property type="nucleotide sequence ID" value="NZ_NRRY01000020.1"/>
</dbReference>
<reference evidence="3 4" key="1">
    <citation type="journal article" date="2020" name="Microorganisms">
        <title>Osmotic Adaptation and Compatible Solute Biosynthesis of Phototrophic Bacteria as Revealed from Genome Analyses.</title>
        <authorList>
            <person name="Imhoff J.F."/>
            <person name="Rahn T."/>
            <person name="Kunzel S."/>
            <person name="Keller A."/>
            <person name="Neulinger S.C."/>
        </authorList>
    </citation>
    <scope>NUCLEOTIDE SEQUENCE [LARGE SCALE GENOMIC DNA]</scope>
    <source>
        <strain evidence="3 4">DSM 25653</strain>
    </source>
</reference>
<dbReference type="Proteomes" id="UP001138768">
    <property type="component" value="Unassembled WGS sequence"/>
</dbReference>
<dbReference type="CDD" id="cd05387">
    <property type="entry name" value="BY-kinase"/>
    <property type="match status" value="1"/>
</dbReference>
<comment type="caution">
    <text evidence="3">The sequence shown here is derived from an EMBL/GenBank/DDBJ whole genome shotgun (WGS) entry which is preliminary data.</text>
</comment>
<dbReference type="InterPro" id="IPR027417">
    <property type="entry name" value="P-loop_NTPase"/>
</dbReference>
<dbReference type="AlphaFoldDB" id="A0A9X0W987"/>
<proteinExistence type="predicted"/>
<keyword evidence="4" id="KW-1185">Reference proteome</keyword>
<keyword evidence="1" id="KW-0547">Nucleotide-binding</keyword>
<protein>
    <recommendedName>
        <fullName evidence="5">CpsD/CapB family tyrosine-protein kinase</fullName>
    </recommendedName>
</protein>
<dbReference type="InterPro" id="IPR017746">
    <property type="entry name" value="Cellulose_synthase_operon_BcsQ"/>
</dbReference>
<evidence type="ECO:0008006" key="5">
    <source>
        <dbReference type="Google" id="ProtNLM"/>
    </source>
</evidence>
<gene>
    <name evidence="3" type="ORF">CKO42_13270</name>
</gene>
<dbReference type="GO" id="GO:0005886">
    <property type="term" value="C:plasma membrane"/>
    <property type="evidence" value="ECO:0007669"/>
    <property type="project" value="TreeGrafter"/>
</dbReference>
<dbReference type="Pfam" id="PF06564">
    <property type="entry name" value="CBP_BcsQ"/>
    <property type="match status" value="1"/>
</dbReference>
<dbReference type="InterPro" id="IPR005702">
    <property type="entry name" value="Wzc-like_C"/>
</dbReference>